<dbReference type="InterPro" id="IPR013830">
    <property type="entry name" value="SGNH_hydro"/>
</dbReference>
<reference evidence="3 4" key="1">
    <citation type="submission" date="2018-04" db="EMBL/GenBank/DDBJ databases">
        <authorList>
            <person name="Huttner S."/>
            <person name="Dainat J."/>
        </authorList>
    </citation>
    <scope>NUCLEOTIDE SEQUENCE [LARGE SCALE GENOMIC DNA]</scope>
</reference>
<dbReference type="GO" id="GO:0004622">
    <property type="term" value="F:phosphatidylcholine lysophospholipase activity"/>
    <property type="evidence" value="ECO:0007669"/>
    <property type="project" value="TreeGrafter"/>
</dbReference>
<dbReference type="Proteomes" id="UP000289323">
    <property type="component" value="Unassembled WGS sequence"/>
</dbReference>
<sequence>MAARRPRLRVLCFGDSLTAGYTSHGAVHHPYEETLVQMLAMAFPDLKIETVEDGVSGATVKFGYQARMNAQFLPPKGPKKSKSKDEEEDGKRYDWAIVLGGTNDLGMGVPPEDIFEALKKVWAVPLAHKCKVLALTVPEAGVEGKIRERIDAKRNTLNDLIKGYSREGFHVFDLHKAIPYWAMSDTDRKRYWDDHLHLTPDGYDLMGNKIGVALVSILVAERAAAAAGGDAHARPPKRRRMFRDDDKTFDEEAGDPSVIDQGYVVVRRADLD</sequence>
<dbReference type="InterPro" id="IPR051532">
    <property type="entry name" value="Ester_Hydrolysis_Enzymes"/>
</dbReference>
<evidence type="ECO:0000313" key="4">
    <source>
        <dbReference type="Proteomes" id="UP000289323"/>
    </source>
</evidence>
<protein>
    <submittedName>
        <fullName evidence="3">2e7d631b-6214-40bf-8491-2a20d5f82b14</fullName>
    </submittedName>
</protein>
<name>A0A3S4B1N9_9PEZI</name>
<organism evidence="3 4">
    <name type="scientific">Thermothielavioides terrestris</name>
    <dbReference type="NCBI Taxonomy" id="2587410"/>
    <lineage>
        <taxon>Eukaryota</taxon>
        <taxon>Fungi</taxon>
        <taxon>Dikarya</taxon>
        <taxon>Ascomycota</taxon>
        <taxon>Pezizomycotina</taxon>
        <taxon>Sordariomycetes</taxon>
        <taxon>Sordariomycetidae</taxon>
        <taxon>Sordariales</taxon>
        <taxon>Chaetomiaceae</taxon>
        <taxon>Thermothielavioides</taxon>
    </lineage>
</organism>
<dbReference type="InterPro" id="IPR036514">
    <property type="entry name" value="SGNH_hydro_sf"/>
</dbReference>
<evidence type="ECO:0000256" key="1">
    <source>
        <dbReference type="SAM" id="MobiDB-lite"/>
    </source>
</evidence>
<dbReference type="Pfam" id="PF13472">
    <property type="entry name" value="Lipase_GDSL_2"/>
    <property type="match status" value="1"/>
</dbReference>
<gene>
    <name evidence="3" type="ORF">TT172_LOCUS1671</name>
</gene>
<dbReference type="PANTHER" id="PTHR30383:SF19">
    <property type="entry name" value="FIBRONECTIN TYPE-III DOMAIN-CONTAINING PROTEIN"/>
    <property type="match status" value="1"/>
</dbReference>
<dbReference type="SUPFAM" id="SSF52266">
    <property type="entry name" value="SGNH hydrolase"/>
    <property type="match status" value="1"/>
</dbReference>
<dbReference type="AlphaFoldDB" id="A0A3S4B1N9"/>
<proteinExistence type="predicted"/>
<accession>A0A3S4B1N9</accession>
<dbReference type="CDD" id="cd00229">
    <property type="entry name" value="SGNH_hydrolase"/>
    <property type="match status" value="1"/>
</dbReference>
<evidence type="ECO:0000259" key="2">
    <source>
        <dbReference type="Pfam" id="PF13472"/>
    </source>
</evidence>
<feature type="region of interest" description="Disordered" evidence="1">
    <location>
        <begin position="228"/>
        <end position="255"/>
    </location>
</feature>
<evidence type="ECO:0000313" key="3">
    <source>
        <dbReference type="EMBL" id="SPQ19252.1"/>
    </source>
</evidence>
<dbReference type="Gene3D" id="3.40.50.1110">
    <property type="entry name" value="SGNH hydrolase"/>
    <property type="match status" value="1"/>
</dbReference>
<dbReference type="EMBL" id="OUUZ01000001">
    <property type="protein sequence ID" value="SPQ19252.1"/>
    <property type="molecule type" value="Genomic_DNA"/>
</dbReference>
<dbReference type="PANTHER" id="PTHR30383">
    <property type="entry name" value="THIOESTERASE 1/PROTEASE 1/LYSOPHOSPHOLIPASE L1"/>
    <property type="match status" value="1"/>
</dbReference>
<feature type="domain" description="SGNH hydrolase-type esterase" evidence="2">
    <location>
        <begin position="12"/>
        <end position="205"/>
    </location>
</feature>